<evidence type="ECO:0000313" key="2">
    <source>
        <dbReference type="Proteomes" id="UP000183316"/>
    </source>
</evidence>
<gene>
    <name evidence="1" type="ORF">WLH_05545</name>
</gene>
<organism evidence="1 2">
    <name type="scientific">Escherichia coli O25b:H4</name>
    <dbReference type="NCBI Taxonomy" id="941280"/>
    <lineage>
        <taxon>Bacteria</taxon>
        <taxon>Pseudomonadati</taxon>
        <taxon>Pseudomonadota</taxon>
        <taxon>Gammaproteobacteria</taxon>
        <taxon>Enterobacterales</taxon>
        <taxon>Enterobacteriaceae</taxon>
        <taxon>Escherichia</taxon>
    </lineage>
</organism>
<accession>A0A192CM74</accession>
<reference evidence="1 2" key="1">
    <citation type="submission" date="2016-03" db="EMBL/GenBank/DDBJ databases">
        <title>Genome Sequence and Comparative Pathogenic Determinants of Uropathogenic Escherichia coli O25b:H4, a Clinical Isolate from Saudi Arabia.</title>
        <authorList>
            <person name="Alyamani E.A.J."/>
            <person name="Khiyami M.A."/>
            <person name="Booq R.Y."/>
            <person name="Bahwerth F.S."/>
            <person name="Vaisvil B."/>
            <person name="Schmitt D.P."/>
            <person name="Kapatral V."/>
        </authorList>
    </citation>
    <scope>NUCLEOTIDE SEQUENCE [LARGE SCALE GENOMIC DNA]</scope>
    <source>
        <strain evidence="1 2">O25b:H4</strain>
    </source>
</reference>
<evidence type="ECO:0000313" key="1">
    <source>
        <dbReference type="EMBL" id="ANK06806.1"/>
    </source>
</evidence>
<dbReference type="EMBL" id="CP015085">
    <property type="protein sequence ID" value="ANK06806.1"/>
    <property type="molecule type" value="Genomic_DNA"/>
</dbReference>
<dbReference type="Proteomes" id="UP000183316">
    <property type="component" value="Chromosome"/>
</dbReference>
<sequence length="42" mass="4761">MQRLMVFSEKAARFANAYGTNTTVCVILTHLYTATVETWMSC</sequence>
<dbReference type="PATRIC" id="fig|941280.3.peg.5501"/>
<dbReference type="AlphaFoldDB" id="A0A192CM74"/>
<protein>
    <submittedName>
        <fullName evidence="1">Uncharacterized protein</fullName>
    </submittedName>
</protein>
<proteinExistence type="predicted"/>
<name>A0A192CM74_ECO25</name>